<reference evidence="2" key="1">
    <citation type="submission" date="2006-03" db="EMBL/GenBank/DDBJ databases">
        <authorList>
            <person name="Shaull S."/>
            <person name="Lin S."/>
            <person name="Dixon R."/>
            <person name="May G."/>
            <person name="Sumner L."/>
            <person name="Gonzales B."/>
            <person name="Cook D."/>
            <person name="Kim D."/>
            <person name="Roe B.A."/>
        </authorList>
    </citation>
    <scope>NUCLEOTIDE SEQUENCE</scope>
</reference>
<dbReference type="Pfam" id="PF13456">
    <property type="entry name" value="RVT_3"/>
    <property type="match status" value="1"/>
</dbReference>
<name>Q1SMZ7_MEDTR</name>
<dbReference type="InterPro" id="IPR036397">
    <property type="entry name" value="RNaseH_sf"/>
</dbReference>
<dbReference type="GO" id="GO:0004523">
    <property type="term" value="F:RNA-DNA hybrid ribonuclease activity"/>
    <property type="evidence" value="ECO:0007669"/>
    <property type="project" value="InterPro"/>
</dbReference>
<dbReference type="SUPFAM" id="SSF53098">
    <property type="entry name" value="Ribonuclease H-like"/>
    <property type="match status" value="1"/>
</dbReference>
<evidence type="ECO:0000313" key="2">
    <source>
        <dbReference type="EMBL" id="ABE80156.1"/>
    </source>
</evidence>
<gene>
    <name evidence="2" type="ORF">MtrDRAFT_AC139526g25v2</name>
</gene>
<dbReference type="Pfam" id="PF13966">
    <property type="entry name" value="zf-RVT"/>
    <property type="match status" value="1"/>
</dbReference>
<dbReference type="InterPro" id="IPR026960">
    <property type="entry name" value="RVT-Znf"/>
</dbReference>
<sequence length="438" mass="49692">MFSRMGTLGVLVRVPLPFGSAIGALSALLVTMYQLLIFMTSIYLLKMFFPLLVAVLRFYTNLPLAVENHINNFHIHFNDNIEDALIWSQNKNGTYSTKSGFHWLLTFRVPATDIIPHPSWSWIWNLQVPEKYKFLIWLACQNVVPTLSLLHRRNIAPSPTCARCGEEDETFLHCVRDCHFSRSIWQKIGFTGNDFFTATSAHDWFKIGMSSSLPDIFFGGLWWAWRHRNLMCLNNETMSLFRLCNNIVSAATYIKSAFDSEENVNHSDRFVKWNNRNHHDHILNVDGSCLGTPSRTGYGGILRNSAGLFISGFSGFIPNSTDILQAELTAIHQSLHMVIDSNMNDVMCYSDSLLAVNLIMNDTPRYHTYAVLIQNIKDLLSVRNITLHHTLREGNQCADFFAKLGANSDVHLVVHQSPPADLLPLLRADAIGTVFIRS</sequence>
<protein>
    <submittedName>
        <fullName evidence="2">Ribonuclease H</fullName>
    </submittedName>
</protein>
<proteinExistence type="predicted"/>
<organism evidence="2">
    <name type="scientific">Medicago truncatula</name>
    <name type="common">Barrel medic</name>
    <name type="synonym">Medicago tribuloides</name>
    <dbReference type="NCBI Taxonomy" id="3880"/>
    <lineage>
        <taxon>Eukaryota</taxon>
        <taxon>Viridiplantae</taxon>
        <taxon>Streptophyta</taxon>
        <taxon>Embryophyta</taxon>
        <taxon>Tracheophyta</taxon>
        <taxon>Spermatophyta</taxon>
        <taxon>Magnoliopsida</taxon>
        <taxon>eudicotyledons</taxon>
        <taxon>Gunneridae</taxon>
        <taxon>Pentapetalae</taxon>
        <taxon>rosids</taxon>
        <taxon>fabids</taxon>
        <taxon>Fabales</taxon>
        <taxon>Fabaceae</taxon>
        <taxon>Papilionoideae</taxon>
        <taxon>50 kb inversion clade</taxon>
        <taxon>NPAAA clade</taxon>
        <taxon>Hologalegina</taxon>
        <taxon>IRL clade</taxon>
        <taxon>Trifolieae</taxon>
        <taxon>Medicago</taxon>
    </lineage>
</organism>
<evidence type="ECO:0000259" key="1">
    <source>
        <dbReference type="PROSITE" id="PS50879"/>
    </source>
</evidence>
<dbReference type="AlphaFoldDB" id="Q1SMZ7"/>
<reference evidence="2" key="2">
    <citation type="submission" date="2007-04" db="EMBL/GenBank/DDBJ databases">
        <authorList>
            <consortium name="The International Medicago Genome Annotation Group"/>
        </authorList>
    </citation>
    <scope>NUCLEOTIDE SEQUENCE</scope>
</reference>
<dbReference type="PROSITE" id="PS50879">
    <property type="entry name" value="RNASE_H_1"/>
    <property type="match status" value="1"/>
</dbReference>
<accession>Q1SMZ7</accession>
<dbReference type="InterPro" id="IPR012337">
    <property type="entry name" value="RNaseH-like_sf"/>
</dbReference>
<dbReference type="EMBL" id="AC139526">
    <property type="protein sequence ID" value="ABE80156.1"/>
    <property type="molecule type" value="Genomic_DNA"/>
</dbReference>
<dbReference type="Gene3D" id="3.30.420.10">
    <property type="entry name" value="Ribonuclease H-like superfamily/Ribonuclease H"/>
    <property type="match status" value="1"/>
</dbReference>
<dbReference type="PANTHER" id="PTHR47723">
    <property type="entry name" value="OS05G0353850 PROTEIN"/>
    <property type="match status" value="1"/>
</dbReference>
<dbReference type="InterPro" id="IPR053151">
    <property type="entry name" value="RNase_H-like"/>
</dbReference>
<dbReference type="InterPro" id="IPR044730">
    <property type="entry name" value="RNase_H-like_dom_plant"/>
</dbReference>
<dbReference type="GO" id="GO:0003676">
    <property type="term" value="F:nucleic acid binding"/>
    <property type="evidence" value="ECO:0007669"/>
    <property type="project" value="InterPro"/>
</dbReference>
<dbReference type="CDD" id="cd06222">
    <property type="entry name" value="RNase_H_like"/>
    <property type="match status" value="1"/>
</dbReference>
<dbReference type="PANTHER" id="PTHR47723:SF19">
    <property type="entry name" value="POLYNUCLEOTIDYL TRANSFERASE, RIBONUCLEASE H-LIKE SUPERFAMILY PROTEIN"/>
    <property type="match status" value="1"/>
</dbReference>
<dbReference type="InterPro" id="IPR002156">
    <property type="entry name" value="RNaseH_domain"/>
</dbReference>
<feature type="domain" description="RNase H type-1" evidence="1">
    <location>
        <begin position="277"/>
        <end position="407"/>
    </location>
</feature>